<keyword evidence="3" id="KW-1185">Reference proteome</keyword>
<sequence>MDDKQFDQQMKLLNKSYNRVPSKFNADDVLNKIDVENQNLQEVPTVQTAKPSKWQKVSVWAVSLASVFLIGILSASFFNEHEEQKTKTVAEYNKTEIAELKKDYQKERELRRKMLGMTNEQFNQLNFVKFADSEFARITHPDTIKNSSLSLKVAYGETIKYLLLPSEMIMKLPMGNEMNEEMSMMFAEELSGKIDDLKEVYDQVLVEHKDVLNTAKMNGKLDVAYLNSKQKDLPEPVRQMISNSSHEGIVIKVAPNEKEYIADFQMDDLIFSLYGKIAQRAIDSLAIKQMAPFTYGGELVYGIQESATILDYLEIYLLSDKKPTATYTVIKSYYEDLAYTLIFGSPQTAVFENGKIKEEYQFAWNSLLRNTRVSPIKYYMTPVVASLRSNDWEVNETYKMLDFNGLKNAFQLAETGELAKVMPNDEIYDFIDVVEWPNSDVQQKIHGYLKNSGTANPDYALSNLTPIESVLLFSYAQQIGFPEVMLDLVLPFQGLGTVSDIQAFLGNENILPNEAITLIYDDRMSSYQTEAIFGTIEVQQEGKAVKTIPVMKNREGVWQIDLGVTVSLQGEHFYETINSQYTNKIQSIYEEFKKDYNYDLINSEGPVVIAGIYLEALYAGDAETQYALLVDDEYYIKPTREEFLGEYVHSENVMDWKTQFDSVEYMIGDLQAEHDQVIYFNLKPEHQTNDESQKGFQLRKTVEGWRVHFMPMQ</sequence>
<keyword evidence="1" id="KW-1133">Transmembrane helix</keyword>
<evidence type="ECO:0000313" key="3">
    <source>
        <dbReference type="Proteomes" id="UP001152173"/>
    </source>
</evidence>
<accession>A0A9X3LHA2</accession>
<dbReference type="Proteomes" id="UP001152173">
    <property type="component" value="Unassembled WGS sequence"/>
</dbReference>
<comment type="caution">
    <text evidence="2">The sequence shown here is derived from an EMBL/GenBank/DDBJ whole genome shotgun (WGS) entry which is preliminary data.</text>
</comment>
<evidence type="ECO:0000256" key="1">
    <source>
        <dbReference type="SAM" id="Phobius"/>
    </source>
</evidence>
<protein>
    <submittedName>
        <fullName evidence="2">Uncharacterized protein</fullName>
    </submittedName>
</protein>
<dbReference type="AlphaFoldDB" id="A0A9X3LHA2"/>
<reference evidence="2" key="1">
    <citation type="submission" date="2022-05" db="EMBL/GenBank/DDBJ databases">
        <authorList>
            <person name="Colautti A."/>
            <person name="Iacumin L."/>
        </authorList>
    </citation>
    <scope>NUCLEOTIDE SEQUENCE</scope>
    <source>
        <strain evidence="2">SK 55</strain>
    </source>
</reference>
<organism evidence="2 3">
    <name type="scientific">Paenisporosarcina quisquiliarum</name>
    <dbReference type="NCBI Taxonomy" id="365346"/>
    <lineage>
        <taxon>Bacteria</taxon>
        <taxon>Bacillati</taxon>
        <taxon>Bacillota</taxon>
        <taxon>Bacilli</taxon>
        <taxon>Bacillales</taxon>
        <taxon>Caryophanaceae</taxon>
        <taxon>Paenisporosarcina</taxon>
    </lineage>
</organism>
<feature type="transmembrane region" description="Helical" evidence="1">
    <location>
        <begin position="57"/>
        <end position="78"/>
    </location>
</feature>
<keyword evidence="1" id="KW-0472">Membrane</keyword>
<name>A0A9X3LHA2_9BACL</name>
<evidence type="ECO:0000313" key="2">
    <source>
        <dbReference type="EMBL" id="MCZ8537385.1"/>
    </source>
</evidence>
<dbReference type="RefSeq" id="WP_269926480.1">
    <property type="nucleotide sequence ID" value="NZ_JAMKBJ010000007.1"/>
</dbReference>
<dbReference type="EMBL" id="JAMKBJ010000007">
    <property type="protein sequence ID" value="MCZ8537385.1"/>
    <property type="molecule type" value="Genomic_DNA"/>
</dbReference>
<gene>
    <name evidence="2" type="ORF">M9R32_09350</name>
</gene>
<proteinExistence type="predicted"/>
<keyword evidence="1" id="KW-0812">Transmembrane</keyword>